<gene>
    <name evidence="2" type="ORF">H920_15021</name>
</gene>
<feature type="region of interest" description="Disordered" evidence="1">
    <location>
        <begin position="51"/>
        <end position="77"/>
    </location>
</feature>
<feature type="region of interest" description="Disordered" evidence="1">
    <location>
        <begin position="1"/>
        <end position="33"/>
    </location>
</feature>
<dbReference type="AlphaFoldDB" id="A0A091CV33"/>
<evidence type="ECO:0000313" key="3">
    <source>
        <dbReference type="Proteomes" id="UP000028990"/>
    </source>
</evidence>
<feature type="compositionally biased region" description="Polar residues" evidence="1">
    <location>
        <begin position="1"/>
        <end position="10"/>
    </location>
</feature>
<accession>A0A091CV33</accession>
<organism evidence="2 3">
    <name type="scientific">Fukomys damarensis</name>
    <name type="common">Damaraland mole rat</name>
    <name type="synonym">Cryptomys damarensis</name>
    <dbReference type="NCBI Taxonomy" id="885580"/>
    <lineage>
        <taxon>Eukaryota</taxon>
        <taxon>Metazoa</taxon>
        <taxon>Chordata</taxon>
        <taxon>Craniata</taxon>
        <taxon>Vertebrata</taxon>
        <taxon>Euteleostomi</taxon>
        <taxon>Mammalia</taxon>
        <taxon>Eutheria</taxon>
        <taxon>Euarchontoglires</taxon>
        <taxon>Glires</taxon>
        <taxon>Rodentia</taxon>
        <taxon>Hystricomorpha</taxon>
        <taxon>Bathyergidae</taxon>
        <taxon>Fukomys</taxon>
    </lineage>
</organism>
<sequence length="77" mass="8323">MSSLSPTSTLEPKAMSLACPKRGSEPGRPKCKCGNQKTYANEMKDLCHRAEGFTLEPGSNAHNEDQSSPDENSSHSK</sequence>
<reference evidence="2 3" key="1">
    <citation type="submission" date="2013-11" db="EMBL/GenBank/DDBJ databases">
        <title>The Damaraland mole rat (Fukomys damarensis) genome and evolution of African mole rats.</title>
        <authorList>
            <person name="Gladyshev V.N."/>
            <person name="Fang X."/>
        </authorList>
    </citation>
    <scope>NUCLEOTIDE SEQUENCE [LARGE SCALE GENOMIC DNA]</scope>
    <source>
        <tissue evidence="2">Liver</tissue>
    </source>
</reference>
<evidence type="ECO:0000256" key="1">
    <source>
        <dbReference type="SAM" id="MobiDB-lite"/>
    </source>
</evidence>
<proteinExistence type="predicted"/>
<dbReference type="Proteomes" id="UP000028990">
    <property type="component" value="Unassembled WGS sequence"/>
</dbReference>
<dbReference type="EMBL" id="KN123762">
    <property type="protein sequence ID" value="KFO23449.1"/>
    <property type="molecule type" value="Genomic_DNA"/>
</dbReference>
<evidence type="ECO:0000313" key="2">
    <source>
        <dbReference type="EMBL" id="KFO23449.1"/>
    </source>
</evidence>
<keyword evidence="3" id="KW-1185">Reference proteome</keyword>
<name>A0A091CV33_FUKDA</name>
<protein>
    <submittedName>
        <fullName evidence="2">Uncharacterized protein</fullName>
    </submittedName>
</protein>